<dbReference type="EMBL" id="JAZHOG010000014">
    <property type="protein sequence ID" value="MEJ8569440.1"/>
    <property type="molecule type" value="Genomic_DNA"/>
</dbReference>
<feature type="domain" description="ACT" evidence="6">
    <location>
        <begin position="637"/>
        <end position="709"/>
    </location>
</feature>
<dbReference type="InterPro" id="IPR003607">
    <property type="entry name" value="HD/PDEase_dom"/>
</dbReference>
<dbReference type="Gene3D" id="1.10.3210.10">
    <property type="entry name" value="Hypothetical protein af1432"/>
    <property type="match status" value="1"/>
</dbReference>
<protein>
    <recommendedName>
        <fullName evidence="3">guanosine-3',5'-bis(diphosphate) 3'-diphosphatase</fullName>
        <ecNumber evidence="3">3.1.7.2</ecNumber>
    </recommendedName>
</protein>
<evidence type="ECO:0000259" key="6">
    <source>
        <dbReference type="PROSITE" id="PS51671"/>
    </source>
</evidence>
<dbReference type="PROSITE" id="PS51831">
    <property type="entry name" value="HD"/>
    <property type="match status" value="1"/>
</dbReference>
<dbReference type="SUPFAM" id="SSF55021">
    <property type="entry name" value="ACT-like"/>
    <property type="match status" value="1"/>
</dbReference>
<dbReference type="GO" id="GO:0008893">
    <property type="term" value="F:guanosine-3',5'-bis(diphosphate) 3'-diphosphatase activity"/>
    <property type="evidence" value="ECO:0007669"/>
    <property type="project" value="UniProtKB-EC"/>
</dbReference>
<feature type="domain" description="TGS" evidence="8">
    <location>
        <begin position="394"/>
        <end position="455"/>
    </location>
</feature>
<dbReference type="InterPro" id="IPR004811">
    <property type="entry name" value="RelA/Spo_fam"/>
</dbReference>
<evidence type="ECO:0000256" key="4">
    <source>
        <dbReference type="ARBA" id="ARBA00047968"/>
    </source>
</evidence>
<evidence type="ECO:0000256" key="5">
    <source>
        <dbReference type="RuleBase" id="RU003847"/>
    </source>
</evidence>
<evidence type="ECO:0000313" key="10">
    <source>
        <dbReference type="Proteomes" id="UP001359886"/>
    </source>
</evidence>
<dbReference type="InterPro" id="IPR045865">
    <property type="entry name" value="ACT-like_dom_sf"/>
</dbReference>
<feature type="domain" description="HD" evidence="7">
    <location>
        <begin position="52"/>
        <end position="151"/>
    </location>
</feature>
<dbReference type="SUPFAM" id="SSF81301">
    <property type="entry name" value="Nucleotidyltransferase"/>
    <property type="match status" value="1"/>
</dbReference>
<dbReference type="InterPro" id="IPR006674">
    <property type="entry name" value="HD_domain"/>
</dbReference>
<evidence type="ECO:0000256" key="3">
    <source>
        <dbReference type="ARBA" id="ARBA00024387"/>
    </source>
</evidence>
<dbReference type="Gene3D" id="3.30.70.260">
    <property type="match status" value="1"/>
</dbReference>
<dbReference type="GO" id="GO:0015969">
    <property type="term" value="P:guanosine tetraphosphate metabolic process"/>
    <property type="evidence" value="ECO:0007669"/>
    <property type="project" value="InterPro"/>
</dbReference>
<dbReference type="Gene3D" id="3.30.460.10">
    <property type="entry name" value="Beta Polymerase, domain 2"/>
    <property type="match status" value="1"/>
</dbReference>
<dbReference type="Pfam" id="PF13291">
    <property type="entry name" value="ACT_4"/>
    <property type="match status" value="1"/>
</dbReference>
<sequence>MQVANGYPEPVLKLRDLLNTYLDPEKVAVVLRAFDVGARAHEGQTRMSGEPYILHPVAVAQILASMRMDHESITAAILHDTLEDTPLSKDELVNGFGPAIAELVDGVTKLDKMKFRTRSEADAESFRKLMLAMSRDLRVIFIKLADRLHNMRTLGGLARDSRRRIARETLDIYAPIADRLGMNNMKLELEDLGFENLYPWRYRTIEEHLDTMTGHRQEIVENIKDALRVRMNDAGVPCRIGGRQKTPYSIYKKMLTKDLSFSEVTDFYAFRIITHTESHCYVALGVVHNLYPPKPGRFKDYIALPKANGYQSLHTILNSPYGLPIEIQIRTEEMDIMALKGAAAHWQYKTHQPGSDGSAQVRAREWLMQLVDVQRHAGDSLEFLDSAKSDLFPDEIFVFTPKGKIIDLRRNATALDFAYAIHTDVGNHTDTALVDNEDVPLSTRLVTGQTVRIITHPDAHPRPEWLEFVVTARARTSIRAYLKSLQDEDTVALGLRLLEKALNARGSSLEALPAERWDQFLKENHLAEQEDVFRDLAQGTTLANIVASKLAPDASVVGARVEPEEALAIAGSEGSALSFGACCLPVPGDRIMAYVSADKGLVVHRANCANVREFRKHPDRCIDVTWAPITEGKFPVSVKILTNNAPGVLANISTSIAEAGSNIEKVVMIESNPETATMQFNLSVENRDHMARVLRRLRRNSQVIRVSRI</sequence>
<evidence type="ECO:0000256" key="1">
    <source>
        <dbReference type="ARBA" id="ARBA00022801"/>
    </source>
</evidence>
<comment type="catalytic activity">
    <reaction evidence="4">
        <text>guanosine 3',5'-bis(diphosphate) + H2O = GDP + diphosphate + H(+)</text>
        <dbReference type="Rhea" id="RHEA:14253"/>
        <dbReference type="ChEBI" id="CHEBI:15377"/>
        <dbReference type="ChEBI" id="CHEBI:15378"/>
        <dbReference type="ChEBI" id="CHEBI:33019"/>
        <dbReference type="ChEBI" id="CHEBI:58189"/>
        <dbReference type="ChEBI" id="CHEBI:77828"/>
        <dbReference type="EC" id="3.1.7.2"/>
    </reaction>
</comment>
<keyword evidence="9" id="KW-0808">Transferase</keyword>
<comment type="function">
    <text evidence="5">In eubacteria ppGpp (guanosine 3'-diphosphate 5'-diphosphate) is a mediator of the stringent response that coordinates a variety of cellular activities in response to changes in nutritional abundance.</text>
</comment>
<evidence type="ECO:0000259" key="7">
    <source>
        <dbReference type="PROSITE" id="PS51831"/>
    </source>
</evidence>
<dbReference type="SUPFAM" id="SSF109604">
    <property type="entry name" value="HD-domain/PDEase-like"/>
    <property type="match status" value="1"/>
</dbReference>
<dbReference type="CDD" id="cd05399">
    <property type="entry name" value="NT_Rel-Spo_like"/>
    <property type="match status" value="1"/>
</dbReference>
<dbReference type="Pfam" id="PF04607">
    <property type="entry name" value="RelA_SpoT"/>
    <property type="match status" value="1"/>
</dbReference>
<dbReference type="FunFam" id="3.30.460.10:FF:000001">
    <property type="entry name" value="GTP pyrophosphokinase RelA"/>
    <property type="match status" value="1"/>
</dbReference>
<dbReference type="GO" id="GO:0005886">
    <property type="term" value="C:plasma membrane"/>
    <property type="evidence" value="ECO:0007669"/>
    <property type="project" value="TreeGrafter"/>
</dbReference>
<evidence type="ECO:0000259" key="8">
    <source>
        <dbReference type="PROSITE" id="PS51880"/>
    </source>
</evidence>
<evidence type="ECO:0000313" key="9">
    <source>
        <dbReference type="EMBL" id="MEJ8569440.1"/>
    </source>
</evidence>
<name>A0AAW9RC73_9GAMM</name>
<dbReference type="Pfam" id="PF02824">
    <property type="entry name" value="TGS"/>
    <property type="match status" value="1"/>
</dbReference>
<dbReference type="InterPro" id="IPR007685">
    <property type="entry name" value="RelA_SpoT"/>
</dbReference>
<reference evidence="9 10" key="1">
    <citation type="submission" date="2024-02" db="EMBL/GenBank/DDBJ databases">
        <title>A novel Wenzhouxiangellaceae bacterium, isolated from coastal sediments.</title>
        <authorList>
            <person name="Du Z.-J."/>
            <person name="Ye Y.-Q."/>
            <person name="Zhang X.-Y."/>
        </authorList>
    </citation>
    <scope>NUCLEOTIDE SEQUENCE [LARGE SCALE GENOMIC DNA]</scope>
    <source>
        <strain evidence="9 10">CH-27</strain>
    </source>
</reference>
<dbReference type="PROSITE" id="PS51880">
    <property type="entry name" value="TGS"/>
    <property type="match status" value="1"/>
</dbReference>
<evidence type="ECO:0000256" key="2">
    <source>
        <dbReference type="ARBA" id="ARBA00024329"/>
    </source>
</evidence>
<dbReference type="SMART" id="SM00954">
    <property type="entry name" value="RelA_SpoT"/>
    <property type="match status" value="1"/>
</dbReference>
<dbReference type="InterPro" id="IPR004095">
    <property type="entry name" value="TGS"/>
</dbReference>
<proteinExistence type="inferred from homology"/>
<dbReference type="GO" id="GO:0015949">
    <property type="term" value="P:nucleobase-containing small molecule interconversion"/>
    <property type="evidence" value="ECO:0007669"/>
    <property type="project" value="UniProtKB-ARBA"/>
</dbReference>
<comment type="similarity">
    <text evidence="5">Belongs to the relA/spoT family.</text>
</comment>
<dbReference type="FunFam" id="3.10.20.30:FF:000002">
    <property type="entry name" value="GTP pyrophosphokinase (RelA/SpoT)"/>
    <property type="match status" value="1"/>
</dbReference>
<dbReference type="RefSeq" id="WP_354696765.1">
    <property type="nucleotide sequence ID" value="NZ_JAZHOG010000014.1"/>
</dbReference>
<dbReference type="InterPro" id="IPR012676">
    <property type="entry name" value="TGS-like"/>
</dbReference>
<dbReference type="GO" id="GO:0008728">
    <property type="term" value="F:GTP diphosphokinase activity"/>
    <property type="evidence" value="ECO:0007669"/>
    <property type="project" value="TreeGrafter"/>
</dbReference>
<dbReference type="Proteomes" id="UP001359886">
    <property type="component" value="Unassembled WGS sequence"/>
</dbReference>
<dbReference type="InterPro" id="IPR002912">
    <property type="entry name" value="ACT_dom"/>
</dbReference>
<dbReference type="GO" id="GO:0042594">
    <property type="term" value="P:response to starvation"/>
    <property type="evidence" value="ECO:0007669"/>
    <property type="project" value="TreeGrafter"/>
</dbReference>
<dbReference type="SMART" id="SM00471">
    <property type="entry name" value="HDc"/>
    <property type="match status" value="1"/>
</dbReference>
<dbReference type="Gene3D" id="3.10.20.30">
    <property type="match status" value="1"/>
</dbReference>
<accession>A0AAW9RC73</accession>
<dbReference type="Pfam" id="PF13328">
    <property type="entry name" value="HD_4"/>
    <property type="match status" value="1"/>
</dbReference>
<keyword evidence="10" id="KW-1185">Reference proteome</keyword>
<dbReference type="CDD" id="cd04876">
    <property type="entry name" value="ACT_RelA-SpoT"/>
    <property type="match status" value="1"/>
</dbReference>
<keyword evidence="1" id="KW-0378">Hydrolase</keyword>
<comment type="caution">
    <text evidence="9">The sequence shown here is derived from an EMBL/GenBank/DDBJ whole genome shotgun (WGS) entry which is preliminary data.</text>
</comment>
<dbReference type="InterPro" id="IPR012675">
    <property type="entry name" value="Beta-grasp_dom_sf"/>
</dbReference>
<dbReference type="SUPFAM" id="SSF81271">
    <property type="entry name" value="TGS-like"/>
    <property type="match status" value="1"/>
</dbReference>
<dbReference type="AlphaFoldDB" id="A0AAW9RC73"/>
<dbReference type="PANTHER" id="PTHR21262">
    <property type="entry name" value="GUANOSINE-3',5'-BIS DIPHOSPHATE 3'-PYROPHOSPHOHYDROLASE"/>
    <property type="match status" value="1"/>
</dbReference>
<dbReference type="PANTHER" id="PTHR21262:SF36">
    <property type="entry name" value="BIFUNCTIONAL (P)PPGPP SYNTHASE_HYDROLASE SPOT"/>
    <property type="match status" value="1"/>
</dbReference>
<dbReference type="CDD" id="cd00077">
    <property type="entry name" value="HDc"/>
    <property type="match status" value="1"/>
</dbReference>
<dbReference type="InterPro" id="IPR043519">
    <property type="entry name" value="NT_sf"/>
</dbReference>
<organism evidence="9 10">
    <name type="scientific">Elongatibacter sediminis</name>
    <dbReference type="NCBI Taxonomy" id="3119006"/>
    <lineage>
        <taxon>Bacteria</taxon>
        <taxon>Pseudomonadati</taxon>
        <taxon>Pseudomonadota</taxon>
        <taxon>Gammaproteobacteria</taxon>
        <taxon>Chromatiales</taxon>
        <taxon>Wenzhouxiangellaceae</taxon>
        <taxon>Elongatibacter</taxon>
    </lineage>
</organism>
<dbReference type="EC" id="3.1.7.2" evidence="3"/>
<dbReference type="InterPro" id="IPR033655">
    <property type="entry name" value="TGS_RelA/SpoT"/>
</dbReference>
<dbReference type="CDD" id="cd01668">
    <property type="entry name" value="TGS_RSH"/>
    <property type="match status" value="1"/>
</dbReference>
<gene>
    <name evidence="9" type="ORF">V3330_17570</name>
</gene>
<dbReference type="PROSITE" id="PS51671">
    <property type="entry name" value="ACT"/>
    <property type="match status" value="1"/>
</dbReference>
<comment type="pathway">
    <text evidence="2">Purine metabolism; ppGpp biosynthesis; ppGpp from GDP: step 1/1.</text>
</comment>
<dbReference type="FunFam" id="1.10.3210.10:FF:000001">
    <property type="entry name" value="GTP pyrophosphokinase RelA"/>
    <property type="match status" value="1"/>
</dbReference>
<dbReference type="NCBIfam" id="TIGR00691">
    <property type="entry name" value="spoT_relA"/>
    <property type="match status" value="1"/>
</dbReference>